<dbReference type="SUPFAM" id="SSF48452">
    <property type="entry name" value="TPR-like"/>
    <property type="match status" value="1"/>
</dbReference>
<dbReference type="AlphaFoldDB" id="A0A6H3F2P8"/>
<keyword evidence="1" id="KW-0472">Membrane</keyword>
<reference evidence="2 3" key="1">
    <citation type="submission" date="2018-12" db="EMBL/GenBank/DDBJ databases">
        <title>First genome draft of Desulfovibrio legallis sp. nov.</title>
        <authorList>
            <person name="Ben Dhia O."/>
            <person name="Najjari A."/>
            <person name="Ferjani R."/>
            <person name="Fhoula I."/>
            <person name="Fardeau M.-L."/>
            <person name="Boudabbous A."/>
            <person name="Ouzari H.I."/>
        </authorList>
    </citation>
    <scope>NUCLEOTIDE SEQUENCE [LARGE SCALE GENOMIC DNA]</scope>
    <source>
        <strain evidence="2 3">H1T</strain>
    </source>
</reference>
<dbReference type="Proteomes" id="UP000292919">
    <property type="component" value="Unassembled WGS sequence"/>
</dbReference>
<comment type="caution">
    <text evidence="2">The sequence shown here is derived from an EMBL/GenBank/DDBJ whole genome shotgun (WGS) entry which is preliminary data.</text>
</comment>
<evidence type="ECO:0000313" key="2">
    <source>
        <dbReference type="EMBL" id="TBH78204.1"/>
    </source>
</evidence>
<proteinExistence type="predicted"/>
<dbReference type="RefSeq" id="WP_118230757.1">
    <property type="nucleotide sequence ID" value="NZ_DBFBQU010000229.1"/>
</dbReference>
<name>A0A6H3F2P8_9BACT</name>
<keyword evidence="1" id="KW-1133">Transmembrane helix</keyword>
<feature type="transmembrane region" description="Helical" evidence="1">
    <location>
        <begin position="37"/>
        <end position="60"/>
    </location>
</feature>
<gene>
    <name evidence="2" type="ORF">EB812_11340</name>
</gene>
<dbReference type="Gene3D" id="1.25.40.10">
    <property type="entry name" value="Tetratricopeptide repeat domain"/>
    <property type="match status" value="1"/>
</dbReference>
<accession>A0A6H3F2P8</accession>
<protein>
    <recommendedName>
        <fullName evidence="4">Tetratricopeptide repeat-like domain-containing protein</fullName>
    </recommendedName>
</protein>
<keyword evidence="3" id="KW-1185">Reference proteome</keyword>
<evidence type="ECO:0000256" key="1">
    <source>
        <dbReference type="SAM" id="Phobius"/>
    </source>
</evidence>
<dbReference type="InterPro" id="IPR011990">
    <property type="entry name" value="TPR-like_helical_dom_sf"/>
</dbReference>
<evidence type="ECO:0000313" key="3">
    <source>
        <dbReference type="Proteomes" id="UP000292919"/>
    </source>
</evidence>
<dbReference type="EMBL" id="SIXC01000019">
    <property type="protein sequence ID" value="TBH78204.1"/>
    <property type="molecule type" value="Genomic_DNA"/>
</dbReference>
<organism evidence="2 3">
    <name type="scientific">Desulfovibrio legallii</name>
    <dbReference type="NCBI Taxonomy" id="571438"/>
    <lineage>
        <taxon>Bacteria</taxon>
        <taxon>Pseudomonadati</taxon>
        <taxon>Thermodesulfobacteriota</taxon>
        <taxon>Desulfovibrionia</taxon>
        <taxon>Desulfovibrionales</taxon>
        <taxon>Desulfovibrionaceae</taxon>
        <taxon>Desulfovibrio</taxon>
    </lineage>
</organism>
<keyword evidence="1" id="KW-0812">Transmembrane</keyword>
<sequence length="246" mass="25474">MNPQKNQGAPESPLLRDLQSEVSAESAPLLQFMLRHAGVIAGVVVLLLLVLGGTGVWRWYHSSRGEASRDDLARVALLESGAQQVASLQSLAEKAHGSVRFAVRMTLGQSALAQNQPDVAAQAYAAAAAEDPKGALGLAAGFNEAGALLKAGKAAEALALLQRLQSSLPGEVRAPQLRQMLAEAAAVAGQPQEAAKVYLALARETQGAGGDYFHACAERLAPQVVKEEAARAASAATDAPAGEQKQ</sequence>
<evidence type="ECO:0008006" key="4">
    <source>
        <dbReference type="Google" id="ProtNLM"/>
    </source>
</evidence>